<dbReference type="EC" id="3.6.5.-" evidence="8"/>
<keyword evidence="2 8" id="KW-0963">Cytoplasm</keyword>
<evidence type="ECO:0000256" key="7">
    <source>
        <dbReference type="ARBA" id="ARBA00023134"/>
    </source>
</evidence>
<dbReference type="AlphaFoldDB" id="A0A5M9QIH0"/>
<dbReference type="EMBL" id="VXKE01000021">
    <property type="protein sequence ID" value="KAA8707667.1"/>
    <property type="molecule type" value="Genomic_DNA"/>
</dbReference>
<evidence type="ECO:0000256" key="8">
    <source>
        <dbReference type="HAMAP-Rule" id="MF_01454"/>
    </source>
</evidence>
<feature type="binding site" evidence="8">
    <location>
        <begin position="190"/>
        <end position="194"/>
    </location>
    <ligand>
        <name>GTP</name>
        <dbReference type="ChEBI" id="CHEBI:37565"/>
    </ligand>
</feature>
<proteinExistence type="inferred from homology"/>
<dbReference type="InterPro" id="IPR006074">
    <property type="entry name" value="GTP1-OBG_CS"/>
</dbReference>
<evidence type="ECO:0000259" key="10">
    <source>
        <dbReference type="PROSITE" id="PS51883"/>
    </source>
</evidence>
<feature type="binding site" evidence="8">
    <location>
        <begin position="212"/>
        <end position="215"/>
    </location>
    <ligand>
        <name>GTP</name>
        <dbReference type="ChEBI" id="CHEBI:37565"/>
    </ligand>
</feature>
<evidence type="ECO:0000313" key="11">
    <source>
        <dbReference type="EMBL" id="KAA8707667.1"/>
    </source>
</evidence>
<dbReference type="NCBIfam" id="NF008955">
    <property type="entry name" value="PRK12297.1"/>
    <property type="match status" value="1"/>
</dbReference>
<dbReference type="GO" id="GO:0003924">
    <property type="term" value="F:GTPase activity"/>
    <property type="evidence" value="ECO:0007669"/>
    <property type="project" value="UniProtKB-UniRule"/>
</dbReference>
<feature type="binding site" evidence="8">
    <location>
        <position position="192"/>
    </location>
    <ligand>
        <name>Mg(2+)</name>
        <dbReference type="ChEBI" id="CHEBI:18420"/>
    </ligand>
</feature>
<dbReference type="PANTHER" id="PTHR11702:SF31">
    <property type="entry name" value="MITOCHONDRIAL RIBOSOME-ASSOCIATED GTPASE 2"/>
    <property type="match status" value="1"/>
</dbReference>
<comment type="similarity">
    <text evidence="1 8">Belongs to the TRAFAC class OBG-HflX-like GTPase superfamily. OBG GTPase family.</text>
</comment>
<dbReference type="InterPro" id="IPR006169">
    <property type="entry name" value="GTP1_OBG_dom"/>
</dbReference>
<dbReference type="InterPro" id="IPR045086">
    <property type="entry name" value="OBG_GTPase"/>
</dbReference>
<evidence type="ECO:0000256" key="1">
    <source>
        <dbReference type="ARBA" id="ARBA00007699"/>
    </source>
</evidence>
<dbReference type="PANTHER" id="PTHR11702">
    <property type="entry name" value="DEVELOPMENTALLY REGULATED GTP-BINDING PROTEIN-RELATED"/>
    <property type="match status" value="1"/>
</dbReference>
<feature type="binding site" evidence="8">
    <location>
        <position position="172"/>
    </location>
    <ligand>
        <name>Mg(2+)</name>
        <dbReference type="ChEBI" id="CHEBI:18420"/>
    </ligand>
</feature>
<dbReference type="PROSITE" id="PS51710">
    <property type="entry name" value="G_OBG"/>
    <property type="match status" value="1"/>
</dbReference>
<comment type="subunit">
    <text evidence="8">Monomer.</text>
</comment>
<dbReference type="Proteomes" id="UP000323707">
    <property type="component" value="Unassembled WGS sequence"/>
</dbReference>
<evidence type="ECO:0000256" key="2">
    <source>
        <dbReference type="ARBA" id="ARBA00022490"/>
    </source>
</evidence>
<dbReference type="NCBIfam" id="TIGR02729">
    <property type="entry name" value="Obg_CgtA"/>
    <property type="match status" value="1"/>
</dbReference>
<comment type="cofactor">
    <cofactor evidence="8">
        <name>Mg(2+)</name>
        <dbReference type="ChEBI" id="CHEBI:18420"/>
    </cofactor>
</comment>
<keyword evidence="5 8" id="KW-0378">Hydrolase</keyword>
<dbReference type="CDD" id="cd01898">
    <property type="entry name" value="Obg"/>
    <property type="match status" value="1"/>
</dbReference>
<dbReference type="PROSITE" id="PS00905">
    <property type="entry name" value="GTP1_OBG"/>
    <property type="match status" value="1"/>
</dbReference>
<dbReference type="Gene3D" id="2.70.210.12">
    <property type="entry name" value="GTP1/OBG domain"/>
    <property type="match status" value="1"/>
</dbReference>
<evidence type="ECO:0000256" key="4">
    <source>
        <dbReference type="ARBA" id="ARBA00022741"/>
    </source>
</evidence>
<dbReference type="InterPro" id="IPR014100">
    <property type="entry name" value="GTP-bd_Obg/CgtA"/>
</dbReference>
<sequence length="356" mass="37556">MFIDSADIFVASGNGGAGAVSFRREKFVIQGGPDGGDGGKGGDVVLCVDNNADTLSNFRGKKHHKAQHGAPGGARRCTGKSGANLIIKLPLGTQVFNYESGELLADLDSPSKEVLLLKGGKGGLGNSRFKNASNQAPTYAQKGLPGASLHLRLELKLIADVGLVGYPNAGKSSLISTLSNARPEVANYEFTTLTPHLGVVEVDELRSFVMADIPGIIDGASQGKGLGLEFLKHIERTKFLLFVLDGLKDPSTQYSHLAKELASFSADLSTRPFGIIISKIDVAQDLSSKFAALLGSFAQPIPQDLDISKPILLESIGADLPHLPHFILGVSSVAHTNTDTLRFSLQRALESSDSIA</sequence>
<dbReference type="SUPFAM" id="SSF82051">
    <property type="entry name" value="Obg GTP-binding protein N-terminal domain"/>
    <property type="match status" value="1"/>
</dbReference>
<dbReference type="InterPro" id="IPR027417">
    <property type="entry name" value="P-loop_NTPase"/>
</dbReference>
<feature type="domain" description="OBG-type G" evidence="9">
    <location>
        <begin position="159"/>
        <end position="350"/>
    </location>
</feature>
<reference evidence="11 12" key="1">
    <citation type="submission" date="2019-09" db="EMBL/GenBank/DDBJ databases">
        <title>Draft genome sequence of various Type strains from the CCUG.</title>
        <authorList>
            <person name="Pineiro-Iglesias B."/>
            <person name="Tunovic T."/>
            <person name="Unosson C."/>
            <person name="Inganas E."/>
            <person name="Ohlen M."/>
            <person name="Cardew S."/>
            <person name="Jensie-Markopoulos S."/>
            <person name="Salva-Serra F."/>
            <person name="Jaen-Luchoro D."/>
            <person name="Karlsson R."/>
            <person name="Svensson-Stadler L."/>
            <person name="Chun J."/>
            <person name="Moore E."/>
        </authorList>
    </citation>
    <scope>NUCLEOTIDE SEQUENCE [LARGE SCALE GENOMIC DNA]</scope>
    <source>
        <strain evidence="11 12">CCUG 32756T</strain>
    </source>
</reference>
<dbReference type="Pfam" id="PF01018">
    <property type="entry name" value="GTP1_OBG"/>
    <property type="match status" value="1"/>
</dbReference>
<feature type="binding site" evidence="8">
    <location>
        <begin position="165"/>
        <end position="172"/>
    </location>
    <ligand>
        <name>GTP</name>
        <dbReference type="ChEBI" id="CHEBI:37565"/>
    </ligand>
</feature>
<accession>A0A5M9QIH0</accession>
<dbReference type="HAMAP" id="MF_01454">
    <property type="entry name" value="GTPase_Obg"/>
    <property type="match status" value="1"/>
</dbReference>
<dbReference type="GO" id="GO:0005737">
    <property type="term" value="C:cytoplasm"/>
    <property type="evidence" value="ECO:0007669"/>
    <property type="project" value="UniProtKB-SubCell"/>
</dbReference>
<dbReference type="GO" id="GO:0043022">
    <property type="term" value="F:ribosome binding"/>
    <property type="evidence" value="ECO:0007669"/>
    <property type="project" value="UniProtKB-ARBA"/>
</dbReference>
<name>A0A5M9QIH0_9HELI</name>
<comment type="subcellular location">
    <subcellularLocation>
        <location evidence="8">Cytoplasm</location>
    </subcellularLocation>
</comment>
<dbReference type="RefSeq" id="WP_150337690.1">
    <property type="nucleotide sequence ID" value="NZ_JAERIX010000024.1"/>
</dbReference>
<dbReference type="GO" id="GO:0005525">
    <property type="term" value="F:GTP binding"/>
    <property type="evidence" value="ECO:0007669"/>
    <property type="project" value="UniProtKB-UniRule"/>
</dbReference>
<dbReference type="SUPFAM" id="SSF52540">
    <property type="entry name" value="P-loop containing nucleoside triphosphate hydrolases"/>
    <property type="match status" value="1"/>
</dbReference>
<keyword evidence="6 8" id="KW-0460">Magnesium</keyword>
<keyword evidence="4 8" id="KW-0547">Nucleotide-binding</keyword>
<organism evidence="11 12">
    <name type="scientific">Helicobacter canis</name>
    <dbReference type="NCBI Taxonomy" id="29419"/>
    <lineage>
        <taxon>Bacteria</taxon>
        <taxon>Pseudomonadati</taxon>
        <taxon>Campylobacterota</taxon>
        <taxon>Epsilonproteobacteria</taxon>
        <taxon>Campylobacterales</taxon>
        <taxon>Helicobacteraceae</taxon>
        <taxon>Helicobacter</taxon>
    </lineage>
</organism>
<evidence type="ECO:0000256" key="5">
    <source>
        <dbReference type="ARBA" id="ARBA00022801"/>
    </source>
</evidence>
<comment type="function">
    <text evidence="8">An essential GTPase which binds GTP, GDP and possibly (p)ppGpp with moderate affinity, with high nucleotide exchange rates and a fairly low GTP hydrolysis rate. Plays a role in control of the cell cycle, stress response, ribosome biogenesis and in those bacteria that undergo differentiation, in morphogenesis control.</text>
</comment>
<feature type="domain" description="Obg" evidence="10">
    <location>
        <begin position="1"/>
        <end position="158"/>
    </location>
</feature>
<evidence type="ECO:0000259" key="9">
    <source>
        <dbReference type="PROSITE" id="PS51710"/>
    </source>
</evidence>
<evidence type="ECO:0000256" key="6">
    <source>
        <dbReference type="ARBA" id="ARBA00022842"/>
    </source>
</evidence>
<dbReference type="PRINTS" id="PR00326">
    <property type="entry name" value="GTP1OBG"/>
</dbReference>
<dbReference type="Pfam" id="PF01926">
    <property type="entry name" value="MMR_HSR1"/>
    <property type="match status" value="1"/>
</dbReference>
<dbReference type="FunFam" id="2.70.210.12:FF:000001">
    <property type="entry name" value="GTPase Obg"/>
    <property type="match status" value="1"/>
</dbReference>
<keyword evidence="3 8" id="KW-0479">Metal-binding</keyword>
<dbReference type="InterPro" id="IPR036726">
    <property type="entry name" value="GTP1_OBG_dom_sf"/>
</dbReference>
<dbReference type="PIRSF" id="PIRSF002401">
    <property type="entry name" value="GTP_bd_Obg/CgtA"/>
    <property type="match status" value="1"/>
</dbReference>
<dbReference type="PROSITE" id="PS51883">
    <property type="entry name" value="OBG"/>
    <property type="match status" value="1"/>
</dbReference>
<dbReference type="GO" id="GO:0042254">
    <property type="term" value="P:ribosome biogenesis"/>
    <property type="evidence" value="ECO:0007669"/>
    <property type="project" value="UniProtKB-UniRule"/>
</dbReference>
<feature type="binding site" evidence="8">
    <location>
        <begin position="331"/>
        <end position="333"/>
    </location>
    <ligand>
        <name>GTP</name>
        <dbReference type="ChEBI" id="CHEBI:37565"/>
    </ligand>
</feature>
<dbReference type="GO" id="GO:0000287">
    <property type="term" value="F:magnesium ion binding"/>
    <property type="evidence" value="ECO:0007669"/>
    <property type="project" value="InterPro"/>
</dbReference>
<dbReference type="InterPro" id="IPR031167">
    <property type="entry name" value="G_OBG"/>
</dbReference>
<protein>
    <recommendedName>
        <fullName evidence="8">GTPase Obg</fullName>
        <ecNumber evidence="8">3.6.5.-</ecNumber>
    </recommendedName>
    <alternativeName>
        <fullName evidence="8">GTP-binding protein Obg</fullName>
    </alternativeName>
</protein>
<keyword evidence="7 8" id="KW-0342">GTP-binding</keyword>
<dbReference type="Gene3D" id="3.40.50.300">
    <property type="entry name" value="P-loop containing nucleotide triphosphate hydrolases"/>
    <property type="match status" value="1"/>
</dbReference>
<gene>
    <name evidence="11" type="primary">obgE</name>
    <name evidence="8" type="synonym">obg</name>
    <name evidence="11" type="ORF">F4V45_07270</name>
</gene>
<evidence type="ECO:0000256" key="3">
    <source>
        <dbReference type="ARBA" id="ARBA00022723"/>
    </source>
</evidence>
<evidence type="ECO:0000313" key="12">
    <source>
        <dbReference type="Proteomes" id="UP000323707"/>
    </source>
</evidence>
<dbReference type="InterPro" id="IPR006073">
    <property type="entry name" value="GTP-bd"/>
</dbReference>
<comment type="caution">
    <text evidence="11">The sequence shown here is derived from an EMBL/GenBank/DDBJ whole genome shotgun (WGS) entry which is preliminary data.</text>
</comment>
<dbReference type="NCBIfam" id="NF008956">
    <property type="entry name" value="PRK12299.1"/>
    <property type="match status" value="1"/>
</dbReference>
<feature type="binding site" evidence="8">
    <location>
        <begin position="278"/>
        <end position="281"/>
    </location>
    <ligand>
        <name>GTP</name>
        <dbReference type="ChEBI" id="CHEBI:37565"/>
    </ligand>
</feature>